<dbReference type="Proteomes" id="UP000757232">
    <property type="component" value="Unassembled WGS sequence"/>
</dbReference>
<comment type="caution">
    <text evidence="3">The sequence shown here is derived from an EMBL/GenBank/DDBJ whole genome shotgun (WGS) entry which is preliminary data.</text>
</comment>
<reference evidence="3" key="1">
    <citation type="submission" date="2016-06" db="EMBL/GenBank/DDBJ databases">
        <title>Draft Genome sequence of the fungus Inonotus baumii.</title>
        <authorList>
            <person name="Zhu H."/>
            <person name="Lin W."/>
        </authorList>
    </citation>
    <scope>NUCLEOTIDE SEQUENCE</scope>
    <source>
        <strain evidence="3">821</strain>
    </source>
</reference>
<dbReference type="OrthoDB" id="5978656at2759"/>
<sequence length="382" mass="42656">MLDCGLSETHIAFIQGSYGSLPLPVLTACEKMTREIEANPDRFMRSTYIPILRDVHARVAALVGADTDECVIVPNATHGVNTVLRNFALNEGDIVVINDVTYNAVSRTVQYLKDVNPQITQSIFALAFPTTPAIIIDAFRAHLKGLPRKSGCKIIAIIDSIASIPGALMPWKELVKICKEEDVMSVIDAAHSIGQELDINLKETDPDFWISNCHKWLYAKRGCAVLYVPKRNQHFIRSSIPTARNYVSPSDPPGGPEPPNFVEQFLYFRQWIGGEHRINEYCRNLALAGGKRLAEILGTRLLDENGEFTANMVNVGLPLTAEGTLDVLSRINAHLEEKNVNGKPYYHNGKWWVRCSTQIYNEMSDFEKLGKELAEVCKTIDD</sequence>
<keyword evidence="3" id="KW-0808">Transferase</keyword>
<evidence type="ECO:0000259" key="2">
    <source>
        <dbReference type="Pfam" id="PF00266"/>
    </source>
</evidence>
<dbReference type="AlphaFoldDB" id="A0A9Q5HSP1"/>
<evidence type="ECO:0000256" key="1">
    <source>
        <dbReference type="ARBA" id="ARBA00022898"/>
    </source>
</evidence>
<organism evidence="3 4">
    <name type="scientific">Sanghuangporus baumii</name>
    <name type="common">Phellinus baumii</name>
    <dbReference type="NCBI Taxonomy" id="108892"/>
    <lineage>
        <taxon>Eukaryota</taxon>
        <taxon>Fungi</taxon>
        <taxon>Dikarya</taxon>
        <taxon>Basidiomycota</taxon>
        <taxon>Agaricomycotina</taxon>
        <taxon>Agaricomycetes</taxon>
        <taxon>Hymenochaetales</taxon>
        <taxon>Hymenochaetaceae</taxon>
        <taxon>Sanghuangporus</taxon>
    </lineage>
</organism>
<gene>
    <name evidence="3" type="ORF">A7U60_g7578</name>
</gene>
<proteinExistence type="predicted"/>
<protein>
    <submittedName>
        <fullName evidence="3">PLP-dependent transferase</fullName>
    </submittedName>
</protein>
<dbReference type="GO" id="GO:0016740">
    <property type="term" value="F:transferase activity"/>
    <property type="evidence" value="ECO:0007669"/>
    <property type="project" value="UniProtKB-KW"/>
</dbReference>
<keyword evidence="4" id="KW-1185">Reference proteome</keyword>
<dbReference type="InterPro" id="IPR015422">
    <property type="entry name" value="PyrdxlP-dep_Trfase_small"/>
</dbReference>
<dbReference type="Gene3D" id="3.90.1150.10">
    <property type="entry name" value="Aspartate Aminotransferase, domain 1"/>
    <property type="match status" value="1"/>
</dbReference>
<dbReference type="InterPro" id="IPR000192">
    <property type="entry name" value="Aminotrans_V_dom"/>
</dbReference>
<evidence type="ECO:0000313" key="3">
    <source>
        <dbReference type="EMBL" id="OCB85273.1"/>
    </source>
</evidence>
<dbReference type="SUPFAM" id="SSF53383">
    <property type="entry name" value="PLP-dependent transferases"/>
    <property type="match status" value="1"/>
</dbReference>
<dbReference type="PANTHER" id="PTHR43092">
    <property type="entry name" value="L-CYSTEINE DESULFHYDRASE"/>
    <property type="match status" value="1"/>
</dbReference>
<dbReference type="InterPro" id="IPR015421">
    <property type="entry name" value="PyrdxlP-dep_Trfase_major"/>
</dbReference>
<accession>A0A9Q5HSP1</accession>
<dbReference type="PANTHER" id="PTHR43092:SF2">
    <property type="entry name" value="HERCYNYLCYSTEINE SULFOXIDE LYASE"/>
    <property type="match status" value="1"/>
</dbReference>
<dbReference type="Pfam" id="PF00266">
    <property type="entry name" value="Aminotran_5"/>
    <property type="match status" value="1"/>
</dbReference>
<feature type="domain" description="Aminotransferase class V" evidence="2">
    <location>
        <begin position="21"/>
        <end position="235"/>
    </location>
</feature>
<dbReference type="InterPro" id="IPR015424">
    <property type="entry name" value="PyrdxlP-dep_Trfase"/>
</dbReference>
<name>A0A9Q5HSP1_SANBA</name>
<dbReference type="EMBL" id="LNZH02000210">
    <property type="protein sequence ID" value="OCB85273.1"/>
    <property type="molecule type" value="Genomic_DNA"/>
</dbReference>
<evidence type="ECO:0000313" key="4">
    <source>
        <dbReference type="Proteomes" id="UP000757232"/>
    </source>
</evidence>
<keyword evidence="1" id="KW-0663">Pyridoxal phosphate</keyword>
<dbReference type="Gene3D" id="3.40.640.10">
    <property type="entry name" value="Type I PLP-dependent aspartate aminotransferase-like (Major domain)"/>
    <property type="match status" value="1"/>
</dbReference>